<keyword evidence="10" id="KW-0573">Peptidoglycan synthesis</keyword>
<keyword evidence="11 14" id="KW-1133">Transmembrane helix</keyword>
<evidence type="ECO:0000256" key="11">
    <source>
        <dbReference type="ARBA" id="ARBA00022989"/>
    </source>
</evidence>
<evidence type="ECO:0000256" key="1">
    <source>
        <dbReference type="ARBA" id="ARBA00004167"/>
    </source>
</evidence>
<feature type="domain" description="Penicillin-binding protein dimerisation" evidence="16">
    <location>
        <begin position="56"/>
        <end position="227"/>
    </location>
</feature>
<evidence type="ECO:0000256" key="3">
    <source>
        <dbReference type="ARBA" id="ARBA00022475"/>
    </source>
</evidence>
<dbReference type="InterPro" id="IPR050515">
    <property type="entry name" value="Beta-lactam/transpept"/>
</dbReference>
<dbReference type="PANTHER" id="PTHR30627">
    <property type="entry name" value="PEPTIDOGLYCAN D,D-TRANSPEPTIDASE"/>
    <property type="match status" value="1"/>
</dbReference>
<evidence type="ECO:0000259" key="16">
    <source>
        <dbReference type="Pfam" id="PF03717"/>
    </source>
</evidence>
<dbReference type="PANTHER" id="PTHR30627:SF2">
    <property type="entry name" value="PEPTIDOGLYCAN D,D-TRANSPEPTIDASE MRDA"/>
    <property type="match status" value="1"/>
</dbReference>
<feature type="domain" description="Penicillin-binding protein transpeptidase" evidence="15">
    <location>
        <begin position="261"/>
        <end position="574"/>
    </location>
</feature>
<dbReference type="GO" id="GO:0071555">
    <property type="term" value="P:cell wall organization"/>
    <property type="evidence" value="ECO:0007669"/>
    <property type="project" value="UniProtKB-KW"/>
</dbReference>
<dbReference type="SUPFAM" id="SSF56601">
    <property type="entry name" value="beta-lactamase/transpeptidase-like"/>
    <property type="match status" value="1"/>
</dbReference>
<dbReference type="GO" id="GO:0009252">
    <property type="term" value="P:peptidoglycan biosynthetic process"/>
    <property type="evidence" value="ECO:0007669"/>
    <property type="project" value="UniProtKB-KW"/>
</dbReference>
<dbReference type="EMBL" id="ATFE01000016">
    <property type="protein sequence ID" value="EPF27680.1"/>
    <property type="molecule type" value="Genomic_DNA"/>
</dbReference>
<keyword evidence="13" id="KW-0961">Cell wall biogenesis/degradation</keyword>
<keyword evidence="3" id="KW-1003">Cell membrane</keyword>
<evidence type="ECO:0000313" key="18">
    <source>
        <dbReference type="Proteomes" id="UP000014634"/>
    </source>
</evidence>
<keyword evidence="4" id="KW-0997">Cell inner membrane</keyword>
<dbReference type="GO" id="GO:0009002">
    <property type="term" value="F:serine-type D-Ala-D-Ala carboxypeptidase activity"/>
    <property type="evidence" value="ECO:0007669"/>
    <property type="project" value="InterPro"/>
</dbReference>
<evidence type="ECO:0000256" key="6">
    <source>
        <dbReference type="ARBA" id="ARBA00022670"/>
    </source>
</evidence>
<dbReference type="GO" id="GO:0005886">
    <property type="term" value="C:plasma membrane"/>
    <property type="evidence" value="ECO:0007669"/>
    <property type="project" value="UniProtKB-SubCell"/>
</dbReference>
<protein>
    <submittedName>
        <fullName evidence="17">Penicillin-binding protein 2</fullName>
    </submittedName>
</protein>
<evidence type="ECO:0000256" key="5">
    <source>
        <dbReference type="ARBA" id="ARBA00022645"/>
    </source>
</evidence>
<accession>A0AA87NNA6</accession>
<dbReference type="GO" id="GO:0071972">
    <property type="term" value="F:peptidoglycan L,D-transpeptidase activity"/>
    <property type="evidence" value="ECO:0007669"/>
    <property type="project" value="TreeGrafter"/>
</dbReference>
<keyword evidence="5" id="KW-0121">Carboxypeptidase</keyword>
<dbReference type="RefSeq" id="WP_016524102.1">
    <property type="nucleotide sequence ID" value="NZ_KE332517.1"/>
</dbReference>
<dbReference type="InterPro" id="IPR036138">
    <property type="entry name" value="PBP_dimer_sf"/>
</dbReference>
<gene>
    <name evidence="17" type="ORF">HMPREF9195_02178</name>
</gene>
<dbReference type="InterPro" id="IPR005311">
    <property type="entry name" value="PBP_dimer"/>
</dbReference>
<dbReference type="GO" id="GO:0008360">
    <property type="term" value="P:regulation of cell shape"/>
    <property type="evidence" value="ECO:0007669"/>
    <property type="project" value="UniProtKB-KW"/>
</dbReference>
<comment type="subcellular location">
    <subcellularLocation>
        <location evidence="2">Cell membrane</location>
    </subcellularLocation>
    <subcellularLocation>
        <location evidence="1">Membrane</location>
        <topology evidence="1">Single-pass membrane protein</topology>
    </subcellularLocation>
</comment>
<dbReference type="GO" id="GO:0008658">
    <property type="term" value="F:penicillin binding"/>
    <property type="evidence" value="ECO:0007669"/>
    <property type="project" value="InterPro"/>
</dbReference>
<feature type="transmembrane region" description="Helical" evidence="14">
    <location>
        <begin position="12"/>
        <end position="32"/>
    </location>
</feature>
<proteinExistence type="predicted"/>
<comment type="caution">
    <text evidence="17">The sequence shown here is derived from an EMBL/GenBank/DDBJ whole genome shotgun (WGS) entry which is preliminary data.</text>
</comment>
<dbReference type="InterPro" id="IPR001460">
    <property type="entry name" value="PCN-bd_Tpept"/>
</dbReference>
<evidence type="ECO:0000256" key="4">
    <source>
        <dbReference type="ARBA" id="ARBA00022519"/>
    </source>
</evidence>
<evidence type="ECO:0000256" key="9">
    <source>
        <dbReference type="ARBA" id="ARBA00022960"/>
    </source>
</evidence>
<dbReference type="NCBIfam" id="TIGR03423">
    <property type="entry name" value="pbp2_mrdA"/>
    <property type="match status" value="1"/>
</dbReference>
<name>A0AA87NNA6_TREMD</name>
<evidence type="ECO:0000256" key="2">
    <source>
        <dbReference type="ARBA" id="ARBA00004236"/>
    </source>
</evidence>
<dbReference type="GO" id="GO:0006508">
    <property type="term" value="P:proteolysis"/>
    <property type="evidence" value="ECO:0007669"/>
    <property type="project" value="UniProtKB-KW"/>
</dbReference>
<keyword evidence="8" id="KW-0378">Hydrolase</keyword>
<dbReference type="Proteomes" id="UP000014634">
    <property type="component" value="Unassembled WGS sequence"/>
</dbReference>
<evidence type="ECO:0000256" key="12">
    <source>
        <dbReference type="ARBA" id="ARBA00023136"/>
    </source>
</evidence>
<evidence type="ECO:0000256" key="8">
    <source>
        <dbReference type="ARBA" id="ARBA00022801"/>
    </source>
</evidence>
<dbReference type="Pfam" id="PF00905">
    <property type="entry name" value="Transpeptidase"/>
    <property type="match status" value="1"/>
</dbReference>
<keyword evidence="7 14" id="KW-0812">Transmembrane</keyword>
<dbReference type="Pfam" id="PF03717">
    <property type="entry name" value="PBP_dimer"/>
    <property type="match status" value="1"/>
</dbReference>
<dbReference type="AlphaFoldDB" id="A0AA87NNA6"/>
<dbReference type="Gene3D" id="3.90.1310.10">
    <property type="entry name" value="Penicillin-binding protein 2a (Domain 2)"/>
    <property type="match status" value="1"/>
</dbReference>
<dbReference type="Gene3D" id="3.40.710.10">
    <property type="entry name" value="DD-peptidase/beta-lactamase superfamily"/>
    <property type="match status" value="1"/>
</dbReference>
<evidence type="ECO:0000259" key="15">
    <source>
        <dbReference type="Pfam" id="PF00905"/>
    </source>
</evidence>
<dbReference type="InterPro" id="IPR012338">
    <property type="entry name" value="Beta-lactam/transpept-like"/>
</dbReference>
<sequence length="617" mass="69703">MYEQDFQQVDRRLKFFSIFVFCILVIYLFRLFSMQIVQGDQFRKQSQTISQRSERIPAQRGEIFDRNANIPMVLNTNTFAVLVTPGEIPKKAFSTVIARLANILQIPVAEIEKKLPAKRSSFQSIEIRSNLPYEVITSLAENIDELPGVSWHSKPVRNYVETGSFSHILGYVGDITKEELKTFYNKGYTANTLIGKAGIEKYYDEWLRGEDGSEYRTVDARGRLIENNTAFTPPKMGNNLILTIDRKIQKLAEDALGQRIGAAVVLKPATGEILALVSYPSFDSNLFLNDNGNEMYVQVLHDPRNPLLNRAVNASYPPASTFKIAMSTAILAEKAFPPEKKVQCSGKVEYGNHLFRCHQRYGHGYLDLRNALAQSCDIYYWTVCRDNLGIDKMVDYVRDFGYGKSAEIDLPSQAIGQVPNPVWKERQFHEKWLGGDTMNMAIGQGFMLASPLQVANMVAMVVNGGVIYKPHLLKEVRAPGTNELIYEKKPEILRQSDIPPDVFAQVRADMRYTITDGTAQYPMHNKIVQLAGKTGTAEVGLADHWHSWMAAYGPYNAPAENAVIVVVLVEAQNKWEWWAPYATNIIFQGIFADQTYEEAVEALGGRRFLPAVRVRQE</sequence>
<evidence type="ECO:0000313" key="17">
    <source>
        <dbReference type="EMBL" id="EPF27680.1"/>
    </source>
</evidence>
<evidence type="ECO:0000256" key="14">
    <source>
        <dbReference type="SAM" id="Phobius"/>
    </source>
</evidence>
<keyword evidence="12 14" id="KW-0472">Membrane</keyword>
<keyword evidence="9" id="KW-0133">Cell shape</keyword>
<reference evidence="17 18" key="1">
    <citation type="submission" date="2013-04" db="EMBL/GenBank/DDBJ databases">
        <title>The Genome Sequence of Treponema medium ATCC 700293.</title>
        <authorList>
            <consortium name="The Broad Institute Genomics Platform"/>
            <person name="Earl A."/>
            <person name="Ward D."/>
            <person name="Feldgarden M."/>
            <person name="Gevers D."/>
            <person name="Leonetti C."/>
            <person name="Blanton J.M."/>
            <person name="Dewhirst F.E."/>
            <person name="Izard J."/>
            <person name="Walker B."/>
            <person name="Young S."/>
            <person name="Zeng Q."/>
            <person name="Gargeya S."/>
            <person name="Fitzgerald M."/>
            <person name="Haas B."/>
            <person name="Abouelleil A."/>
            <person name="Allen A.W."/>
            <person name="Alvarado L."/>
            <person name="Arachchi H.M."/>
            <person name="Berlin A.M."/>
            <person name="Chapman S.B."/>
            <person name="Gainer-Dewar J."/>
            <person name="Goldberg J."/>
            <person name="Griggs A."/>
            <person name="Gujja S."/>
            <person name="Hansen M."/>
            <person name="Howarth C."/>
            <person name="Imamovic A."/>
            <person name="Ireland A."/>
            <person name="Larimer J."/>
            <person name="McCowan C."/>
            <person name="Murphy C."/>
            <person name="Pearson M."/>
            <person name="Poon T.W."/>
            <person name="Priest M."/>
            <person name="Roberts A."/>
            <person name="Saif S."/>
            <person name="Shea T."/>
            <person name="Sisk P."/>
            <person name="Sykes S."/>
            <person name="Wortman J."/>
            <person name="Nusbaum C."/>
            <person name="Birren B."/>
        </authorList>
    </citation>
    <scope>NUCLEOTIDE SEQUENCE [LARGE SCALE GENOMIC DNA]</scope>
    <source>
        <strain evidence="17 18">ATCC 700293</strain>
    </source>
</reference>
<evidence type="ECO:0000256" key="10">
    <source>
        <dbReference type="ARBA" id="ARBA00022984"/>
    </source>
</evidence>
<evidence type="ECO:0000256" key="7">
    <source>
        <dbReference type="ARBA" id="ARBA00022692"/>
    </source>
</evidence>
<organism evidence="17 18">
    <name type="scientific">Treponema medium ATCC 700293</name>
    <dbReference type="NCBI Taxonomy" id="1125700"/>
    <lineage>
        <taxon>Bacteria</taxon>
        <taxon>Pseudomonadati</taxon>
        <taxon>Spirochaetota</taxon>
        <taxon>Spirochaetia</taxon>
        <taxon>Spirochaetales</taxon>
        <taxon>Treponemataceae</taxon>
        <taxon>Treponema</taxon>
    </lineage>
</organism>
<keyword evidence="6" id="KW-0645">Protease</keyword>
<evidence type="ECO:0000256" key="13">
    <source>
        <dbReference type="ARBA" id="ARBA00023316"/>
    </source>
</evidence>
<dbReference type="SUPFAM" id="SSF56519">
    <property type="entry name" value="Penicillin binding protein dimerisation domain"/>
    <property type="match status" value="1"/>
</dbReference>
<dbReference type="Gene3D" id="3.30.1390.30">
    <property type="entry name" value="Penicillin-binding protein 2a, domain 3"/>
    <property type="match status" value="1"/>
</dbReference>
<dbReference type="InterPro" id="IPR017790">
    <property type="entry name" value="Penicillin-binding_protein_2"/>
</dbReference>